<dbReference type="Proteomes" id="UP001409585">
    <property type="component" value="Unassembled WGS sequence"/>
</dbReference>
<comment type="caution">
    <text evidence="3">The sequence shown here is derived from an EMBL/GenBank/DDBJ whole genome shotgun (WGS) entry which is preliminary data.</text>
</comment>
<dbReference type="InterPro" id="IPR036010">
    <property type="entry name" value="2Fe-2S_ferredoxin-like_sf"/>
</dbReference>
<keyword evidence="4" id="KW-1185">Reference proteome</keyword>
<evidence type="ECO:0000313" key="4">
    <source>
        <dbReference type="Proteomes" id="UP001409585"/>
    </source>
</evidence>
<dbReference type="InterPro" id="IPR042204">
    <property type="entry name" value="2Fe-2S-bd_N"/>
</dbReference>
<organism evidence="3 4">
    <name type="scientific">Halioxenophilus aromaticivorans</name>
    <dbReference type="NCBI Taxonomy" id="1306992"/>
    <lineage>
        <taxon>Bacteria</taxon>
        <taxon>Pseudomonadati</taxon>
        <taxon>Pseudomonadota</taxon>
        <taxon>Gammaproteobacteria</taxon>
        <taxon>Alteromonadales</taxon>
        <taxon>Alteromonadaceae</taxon>
        <taxon>Halioxenophilus</taxon>
    </lineage>
</organism>
<protein>
    <submittedName>
        <fullName evidence="3">(2Fe-2S)-binding protein</fullName>
    </submittedName>
</protein>
<evidence type="ECO:0000256" key="2">
    <source>
        <dbReference type="ARBA" id="ARBA00023075"/>
    </source>
</evidence>
<keyword evidence="1" id="KW-0560">Oxidoreductase</keyword>
<reference evidence="4" key="1">
    <citation type="journal article" date="2019" name="Int. J. Syst. Evol. Microbiol.">
        <title>The Global Catalogue of Microorganisms (GCM) 10K type strain sequencing project: providing services to taxonomists for standard genome sequencing and annotation.</title>
        <authorList>
            <consortium name="The Broad Institute Genomics Platform"/>
            <consortium name="The Broad Institute Genome Sequencing Center for Infectious Disease"/>
            <person name="Wu L."/>
            <person name="Ma J."/>
        </authorList>
    </citation>
    <scope>NUCLEOTIDE SEQUENCE [LARGE SCALE GENOMIC DNA]</scope>
    <source>
        <strain evidence="4">JCM 19134</strain>
    </source>
</reference>
<proteinExistence type="predicted"/>
<dbReference type="Gene3D" id="3.10.20.440">
    <property type="entry name" value="2Fe-2S iron-sulphur cluster binding domain, sarcosine oxidase, alpha subunit, N-terminal domain"/>
    <property type="match status" value="1"/>
</dbReference>
<dbReference type="AlphaFoldDB" id="A0AAV3TY99"/>
<sequence>MSWRITTNITRTPEIQVTLNGDTVTAHENESIAAVLLICDQLISQINRFGQPRAPLCNMGTCYECLVQVRYPGEENYSAVRSCLTPVAAGMDIKAGREIKPNVNVKPVAGES</sequence>
<evidence type="ECO:0000313" key="3">
    <source>
        <dbReference type="EMBL" id="GAA4932969.1"/>
    </source>
</evidence>
<dbReference type="EMBL" id="BAABLX010000006">
    <property type="protein sequence ID" value="GAA4932969.1"/>
    <property type="molecule type" value="Genomic_DNA"/>
</dbReference>
<evidence type="ECO:0000256" key="1">
    <source>
        <dbReference type="ARBA" id="ARBA00023002"/>
    </source>
</evidence>
<dbReference type="GO" id="GO:0016491">
    <property type="term" value="F:oxidoreductase activity"/>
    <property type="evidence" value="ECO:0007669"/>
    <property type="project" value="UniProtKB-KW"/>
</dbReference>
<dbReference type="Pfam" id="PF13510">
    <property type="entry name" value="Fer2_4"/>
    <property type="match status" value="1"/>
</dbReference>
<keyword evidence="2" id="KW-0830">Ubiquinone</keyword>
<dbReference type="RefSeq" id="WP_390517579.1">
    <property type="nucleotide sequence ID" value="NZ_AP031496.1"/>
</dbReference>
<dbReference type="SUPFAM" id="SSF54292">
    <property type="entry name" value="2Fe-2S ferredoxin-like"/>
    <property type="match status" value="1"/>
</dbReference>
<dbReference type="GO" id="GO:0051536">
    <property type="term" value="F:iron-sulfur cluster binding"/>
    <property type="evidence" value="ECO:0007669"/>
    <property type="project" value="InterPro"/>
</dbReference>
<name>A0AAV3TY99_9ALTE</name>
<accession>A0AAV3TY99</accession>
<gene>
    <name evidence="3" type="ORF">GCM10025791_06990</name>
</gene>